<sequence length="334" mass="37384">MTMPDLRTTYLGLPLQNPLVASASPLSRKLSTARQLEDAGAAAIVMYSLFEEQITYESQQLDHYLSHGTDTYAEALSYFPDLEHYNIGPDRYLEHLSRLKTALSIPVIGSLNGVSSGGWIEYARLIEQAGADALELNIYYLPTDLSLSSSEVEDTYVRLVRDIRAMVQLPIAVKLSPYFTALPQFARRLVEAGANGLVLFNRFYQPDLDLEDLQVVPNLELSSSHELRLPLRWIALLYGRIQTDFALTSGVHSAQDVLKAMMAGANVAMMASTLLANGIDQLARIRTDMQWWMDEHEYPSLDLMRGSMSQQAVAEPAAFERANYLRVLDSFIRA</sequence>
<dbReference type="GO" id="GO:0006207">
    <property type="term" value="P:'de novo' pyrimidine nucleobase biosynthetic process"/>
    <property type="evidence" value="ECO:0007669"/>
    <property type="project" value="TreeGrafter"/>
</dbReference>
<feature type="domain" description="Dihydroorotate dehydrogenase catalytic" evidence="7">
    <location>
        <begin position="86"/>
        <end position="290"/>
    </location>
</feature>
<dbReference type="SUPFAM" id="SSF51395">
    <property type="entry name" value="FMN-linked oxidoreductases"/>
    <property type="match status" value="1"/>
</dbReference>
<dbReference type="GO" id="GO:0044205">
    <property type="term" value="P:'de novo' UMP biosynthetic process"/>
    <property type="evidence" value="ECO:0007669"/>
    <property type="project" value="UniProtKB-UniPathway"/>
</dbReference>
<dbReference type="PANTHER" id="PTHR48109:SF3">
    <property type="entry name" value="SLL0744 PROTEIN"/>
    <property type="match status" value="1"/>
</dbReference>
<evidence type="ECO:0000256" key="5">
    <source>
        <dbReference type="ARBA" id="ARBA00022975"/>
    </source>
</evidence>
<gene>
    <name evidence="8" type="ORF">KDAU_38720</name>
</gene>
<dbReference type="InterPro" id="IPR005720">
    <property type="entry name" value="Dihydroorotate_DH_cat"/>
</dbReference>
<evidence type="ECO:0000256" key="1">
    <source>
        <dbReference type="ARBA" id="ARBA00001917"/>
    </source>
</evidence>
<dbReference type="InterPro" id="IPR050074">
    <property type="entry name" value="DHO_dehydrogenase"/>
</dbReference>
<comment type="pathway">
    <text evidence="2">Pyrimidine metabolism; UMP biosynthesis via de novo pathway.</text>
</comment>
<dbReference type="Proteomes" id="UP000287224">
    <property type="component" value="Unassembled WGS sequence"/>
</dbReference>
<evidence type="ECO:0000313" key="9">
    <source>
        <dbReference type="Proteomes" id="UP000287224"/>
    </source>
</evidence>
<evidence type="ECO:0000259" key="7">
    <source>
        <dbReference type="Pfam" id="PF01180"/>
    </source>
</evidence>
<keyword evidence="4" id="KW-0288">FMN</keyword>
<accession>A0A401ZI77</accession>
<evidence type="ECO:0000313" key="8">
    <source>
        <dbReference type="EMBL" id="GCE06543.1"/>
    </source>
</evidence>
<dbReference type="PANTHER" id="PTHR48109">
    <property type="entry name" value="DIHYDROOROTATE DEHYDROGENASE (QUINONE), MITOCHONDRIAL-RELATED"/>
    <property type="match status" value="1"/>
</dbReference>
<keyword evidence="3" id="KW-0285">Flavoprotein</keyword>
<dbReference type="AlphaFoldDB" id="A0A401ZI77"/>
<dbReference type="Gene3D" id="3.20.20.70">
    <property type="entry name" value="Aldolase class I"/>
    <property type="match status" value="1"/>
</dbReference>
<dbReference type="GO" id="GO:0005737">
    <property type="term" value="C:cytoplasm"/>
    <property type="evidence" value="ECO:0007669"/>
    <property type="project" value="InterPro"/>
</dbReference>
<dbReference type="EMBL" id="BIFQ01000001">
    <property type="protein sequence ID" value="GCE06543.1"/>
    <property type="molecule type" value="Genomic_DNA"/>
</dbReference>
<keyword evidence="5" id="KW-0665">Pyrimidine biosynthesis</keyword>
<dbReference type="NCBIfam" id="NF005741">
    <property type="entry name" value="PRK07565.1"/>
    <property type="match status" value="1"/>
</dbReference>
<dbReference type="UniPathway" id="UPA00070"/>
<dbReference type="InterPro" id="IPR012135">
    <property type="entry name" value="Dihydroorotate_DH_1_2"/>
</dbReference>
<dbReference type="CDD" id="cd04739">
    <property type="entry name" value="DHOD_like"/>
    <property type="match status" value="1"/>
</dbReference>
<evidence type="ECO:0000256" key="3">
    <source>
        <dbReference type="ARBA" id="ARBA00022630"/>
    </source>
</evidence>
<name>A0A401ZI77_9CHLR</name>
<evidence type="ECO:0000256" key="6">
    <source>
        <dbReference type="ARBA" id="ARBA00023002"/>
    </source>
</evidence>
<protein>
    <submittedName>
        <fullName evidence="8">Dihydroorotate dehydrogenase</fullName>
    </submittedName>
</protein>
<evidence type="ECO:0000256" key="4">
    <source>
        <dbReference type="ARBA" id="ARBA00022643"/>
    </source>
</evidence>
<keyword evidence="6" id="KW-0560">Oxidoreductase</keyword>
<comment type="cofactor">
    <cofactor evidence="1">
        <name>FMN</name>
        <dbReference type="ChEBI" id="CHEBI:58210"/>
    </cofactor>
</comment>
<organism evidence="8 9">
    <name type="scientific">Dictyobacter aurantiacus</name>
    <dbReference type="NCBI Taxonomy" id="1936993"/>
    <lineage>
        <taxon>Bacteria</taxon>
        <taxon>Bacillati</taxon>
        <taxon>Chloroflexota</taxon>
        <taxon>Ktedonobacteria</taxon>
        <taxon>Ktedonobacterales</taxon>
        <taxon>Dictyobacteraceae</taxon>
        <taxon>Dictyobacter</taxon>
    </lineage>
</organism>
<dbReference type="Pfam" id="PF01180">
    <property type="entry name" value="DHO_dh"/>
    <property type="match status" value="1"/>
</dbReference>
<evidence type="ECO:0000256" key="2">
    <source>
        <dbReference type="ARBA" id="ARBA00004725"/>
    </source>
</evidence>
<comment type="caution">
    <text evidence="8">The sequence shown here is derived from an EMBL/GenBank/DDBJ whole genome shotgun (WGS) entry which is preliminary data.</text>
</comment>
<proteinExistence type="predicted"/>
<dbReference type="GO" id="GO:0004152">
    <property type="term" value="F:dihydroorotate dehydrogenase activity"/>
    <property type="evidence" value="ECO:0007669"/>
    <property type="project" value="InterPro"/>
</dbReference>
<keyword evidence="9" id="KW-1185">Reference proteome</keyword>
<dbReference type="PIRSF" id="PIRSF000164">
    <property type="entry name" value="DHO_oxidase"/>
    <property type="match status" value="1"/>
</dbReference>
<dbReference type="InterPro" id="IPR013785">
    <property type="entry name" value="Aldolase_TIM"/>
</dbReference>
<reference evidence="9" key="1">
    <citation type="submission" date="2018-12" db="EMBL/GenBank/DDBJ databases">
        <title>Tengunoibacter tsumagoiensis gen. nov., sp. nov., Dictyobacter kobayashii sp. nov., D. alpinus sp. nov., and D. joshuensis sp. nov. and description of Dictyobacteraceae fam. nov. within the order Ktedonobacterales isolated from Tengu-no-mugimeshi.</title>
        <authorList>
            <person name="Wang C.M."/>
            <person name="Zheng Y."/>
            <person name="Sakai Y."/>
            <person name="Toyoda A."/>
            <person name="Minakuchi Y."/>
            <person name="Abe K."/>
            <person name="Yokota A."/>
            <person name="Yabe S."/>
        </authorList>
    </citation>
    <scope>NUCLEOTIDE SEQUENCE [LARGE SCALE GENOMIC DNA]</scope>
    <source>
        <strain evidence="9">S-27</strain>
    </source>
</reference>